<keyword evidence="3" id="KW-1185">Reference proteome</keyword>
<gene>
    <name evidence="2" type="ORF">J4H91_08785</name>
</gene>
<evidence type="ECO:0000256" key="1">
    <source>
        <dbReference type="SAM" id="MobiDB-lite"/>
    </source>
</evidence>
<evidence type="ECO:0000313" key="3">
    <source>
        <dbReference type="Proteomes" id="UP000664398"/>
    </source>
</evidence>
<reference evidence="2" key="1">
    <citation type="submission" date="2021-03" db="EMBL/GenBank/DDBJ databases">
        <title>Leucobacter chromiisoli sp. nov., isolated from chromium-containing soil of chemical plant.</title>
        <authorList>
            <person name="Xu Z."/>
        </authorList>
    </citation>
    <scope>NUCLEOTIDE SEQUENCE</scope>
    <source>
        <strain evidence="2">A2</strain>
    </source>
</reference>
<protein>
    <submittedName>
        <fullName evidence="2">Uncharacterized protein</fullName>
    </submittedName>
</protein>
<feature type="region of interest" description="Disordered" evidence="1">
    <location>
        <begin position="37"/>
        <end position="67"/>
    </location>
</feature>
<dbReference type="AlphaFoldDB" id="A0A939LYE3"/>
<comment type="caution">
    <text evidence="2">The sequence shown here is derived from an EMBL/GenBank/DDBJ whole genome shotgun (WGS) entry which is preliminary data.</text>
</comment>
<evidence type="ECO:0000313" key="2">
    <source>
        <dbReference type="EMBL" id="MBO1805413.1"/>
    </source>
</evidence>
<sequence>MARDLRGDAAESVRLRCFGARKFGERRVVEGREIAEPAGAERTVRRAGAPFTARAHRSPPGRSVHRPGRIDLTQTAAIRRGRSSLRQFDAVVSRSVCGGGGMALRKHGVPEASRFGGMALRKHGAAGRGVPCAPGRRYTCCA</sequence>
<organism evidence="2 3">
    <name type="scientific">Leucobacter ruminantium</name>
    <dbReference type="NCBI Taxonomy" id="1289170"/>
    <lineage>
        <taxon>Bacteria</taxon>
        <taxon>Bacillati</taxon>
        <taxon>Actinomycetota</taxon>
        <taxon>Actinomycetes</taxon>
        <taxon>Micrococcales</taxon>
        <taxon>Microbacteriaceae</taxon>
        <taxon>Leucobacter</taxon>
    </lineage>
</organism>
<proteinExistence type="predicted"/>
<feature type="compositionally biased region" description="Basic residues" evidence="1">
    <location>
        <begin position="54"/>
        <end position="67"/>
    </location>
</feature>
<dbReference type="EMBL" id="JAGDYL010000013">
    <property type="protein sequence ID" value="MBO1805413.1"/>
    <property type="molecule type" value="Genomic_DNA"/>
</dbReference>
<accession>A0A939LYE3</accession>
<dbReference type="Proteomes" id="UP000664398">
    <property type="component" value="Unassembled WGS sequence"/>
</dbReference>
<name>A0A939LYE3_9MICO</name>